<protein>
    <submittedName>
        <fullName evidence="1">Uncharacterized protein</fullName>
    </submittedName>
</protein>
<comment type="caution">
    <text evidence="1">The sequence shown here is derived from an EMBL/GenBank/DDBJ whole genome shotgun (WGS) entry which is preliminary data.</text>
</comment>
<dbReference type="Proteomes" id="UP000799755">
    <property type="component" value="Unassembled WGS sequence"/>
</dbReference>
<accession>A0ACB6R007</accession>
<keyword evidence="2" id="KW-1185">Reference proteome</keyword>
<proteinExistence type="predicted"/>
<evidence type="ECO:0000313" key="2">
    <source>
        <dbReference type="Proteomes" id="UP000799755"/>
    </source>
</evidence>
<dbReference type="EMBL" id="MU003502">
    <property type="protein sequence ID" value="KAF2472588.1"/>
    <property type="molecule type" value="Genomic_DNA"/>
</dbReference>
<reference evidence="1" key="1">
    <citation type="journal article" date="2020" name="Stud. Mycol.">
        <title>101 Dothideomycetes genomes: a test case for predicting lifestyles and emergence of pathogens.</title>
        <authorList>
            <person name="Haridas S."/>
            <person name="Albert R."/>
            <person name="Binder M."/>
            <person name="Bloem J."/>
            <person name="Labutti K."/>
            <person name="Salamov A."/>
            <person name="Andreopoulos B."/>
            <person name="Baker S."/>
            <person name="Barry K."/>
            <person name="Bills G."/>
            <person name="Bluhm B."/>
            <person name="Cannon C."/>
            <person name="Castanera R."/>
            <person name="Culley D."/>
            <person name="Daum C."/>
            <person name="Ezra D."/>
            <person name="Gonzalez J."/>
            <person name="Henrissat B."/>
            <person name="Kuo A."/>
            <person name="Liang C."/>
            <person name="Lipzen A."/>
            <person name="Lutzoni F."/>
            <person name="Magnuson J."/>
            <person name="Mondo S."/>
            <person name="Nolan M."/>
            <person name="Ohm R."/>
            <person name="Pangilinan J."/>
            <person name="Park H.-J."/>
            <person name="Ramirez L."/>
            <person name="Alfaro M."/>
            <person name="Sun H."/>
            <person name="Tritt A."/>
            <person name="Yoshinaga Y."/>
            <person name="Zwiers L.-H."/>
            <person name="Turgeon B."/>
            <person name="Goodwin S."/>
            <person name="Spatafora J."/>
            <person name="Crous P."/>
            <person name="Grigoriev I."/>
        </authorList>
    </citation>
    <scope>NUCLEOTIDE SEQUENCE</scope>
    <source>
        <strain evidence="1">ATCC 200398</strain>
    </source>
</reference>
<sequence length="358" mass="39971">MARISIRRANTFSMVLSTSWVGILFIVLLFNTRTASARALPDISDHINNMFGTPNRTAGPVGEIQCYALPYGAIGIISHLLTYWTIAWIGVGRSPVWPWHRLTSTKFDIFLASVTLVTCIPIASISIHRCRLSWHFVLIGVWKLVTSVSLACITIHRAVISHREAKASSDGAMLLSNTSHQYTPYHPYGSPQPSQMYTQHNTTRTTFFSDPNDPNDTPSSTNHNPLYWLTLYLLGTVTGMVGLGALIYTSFRHNKDVRNLTYGFAIAIAIIPMITAAYWYKKHLGLPQRGFKTLWEAYKHTFGGALLAFIAVFGFFSALYSDLALGAIAGKWSGVPSEDYAPLYWAWFVAKRLTMLSH</sequence>
<gene>
    <name evidence="1" type="ORF">BDR25DRAFT_284127</name>
</gene>
<evidence type="ECO:0000313" key="1">
    <source>
        <dbReference type="EMBL" id="KAF2472588.1"/>
    </source>
</evidence>
<organism evidence="1 2">
    <name type="scientific">Lindgomyces ingoldianus</name>
    <dbReference type="NCBI Taxonomy" id="673940"/>
    <lineage>
        <taxon>Eukaryota</taxon>
        <taxon>Fungi</taxon>
        <taxon>Dikarya</taxon>
        <taxon>Ascomycota</taxon>
        <taxon>Pezizomycotina</taxon>
        <taxon>Dothideomycetes</taxon>
        <taxon>Pleosporomycetidae</taxon>
        <taxon>Pleosporales</taxon>
        <taxon>Lindgomycetaceae</taxon>
        <taxon>Lindgomyces</taxon>
    </lineage>
</organism>
<name>A0ACB6R007_9PLEO</name>